<evidence type="ECO:0000313" key="1">
    <source>
        <dbReference type="EMBL" id="ALH23626.1"/>
    </source>
</evidence>
<dbReference type="EMBL" id="JQ067089">
    <property type="protein sequence ID" value="ALH23626.1"/>
    <property type="molecule type" value="Genomic_DNA"/>
</dbReference>
<proteinExistence type="predicted"/>
<name>A0A0S0MWY2_9CAUD</name>
<sequence>MTDNDKKAVGAAGMDAFFTRSKANDGLKLPLYLPNGEKSEHWVRILGVDSDRFREAEAESRRDAFRIAQIDDPADRARAIADSKRSLVAALVTEWSFPQPCTQENVEAFFREAPQIMDAIDMAASKRALFSWQGRAARSLRRARVQARPDTEGVEADPA</sequence>
<dbReference type="KEGG" id="vg:26637076"/>
<accession>A0A0S0MWY2</accession>
<dbReference type="Proteomes" id="UP000203193">
    <property type="component" value="Segment"/>
</dbReference>
<evidence type="ECO:0008006" key="3">
    <source>
        <dbReference type="Google" id="ProtNLM"/>
    </source>
</evidence>
<dbReference type="OrthoDB" id="24943at10239"/>
<dbReference type="RefSeq" id="YP_009210638.1">
    <property type="nucleotide sequence ID" value="NC_028931.1"/>
</dbReference>
<protein>
    <recommendedName>
        <fullName evidence="3">Tail assembly chaperone</fullName>
    </recommendedName>
</protein>
<dbReference type="GeneID" id="26637076"/>
<evidence type="ECO:0000313" key="2">
    <source>
        <dbReference type="Proteomes" id="UP000203193"/>
    </source>
</evidence>
<keyword evidence="2" id="KW-1185">Reference proteome</keyword>
<organism evidence="1 2">
    <name type="scientific">Pseudomonas phage PaMx28</name>
    <dbReference type="NCBI Taxonomy" id="1175659"/>
    <lineage>
        <taxon>Viruses</taxon>
        <taxon>Duplodnaviria</taxon>
        <taxon>Heunggongvirae</taxon>
        <taxon>Uroviricota</taxon>
        <taxon>Caudoviricetes</taxon>
        <taxon>Mesyanzhinovviridae</taxon>
        <taxon>Bradleyvirinae</taxon>
        <taxon>Pamexvirus</taxon>
        <taxon>Pamexvirus PaMx28</taxon>
    </lineage>
</organism>
<reference evidence="1 2" key="1">
    <citation type="journal article" date="2012" name="Appl. Environ. Microbiol.">
        <title>High Diversity and Novel Species of Pseudomonas aeruginosa Bacteriophages.</title>
        <authorList>
            <person name="Sepulveda-Robles O."/>
            <person name="Kameyama L."/>
            <person name="Guarneros G."/>
        </authorList>
    </citation>
    <scope>NUCLEOTIDE SEQUENCE [LARGE SCALE GENOMIC DNA]</scope>
</reference>
<gene>
    <name evidence="1" type="ORF">PaMx28_26</name>
</gene>